<gene>
    <name evidence="2" type="ORF">PhCBS80983_g06452</name>
</gene>
<dbReference type="EMBL" id="QEAQ01000322">
    <property type="protein sequence ID" value="TPX52795.1"/>
    <property type="molecule type" value="Genomic_DNA"/>
</dbReference>
<reference evidence="2 3" key="1">
    <citation type="journal article" date="2019" name="Sci. Rep.">
        <title>Comparative genomics of chytrid fungi reveal insights into the obligate biotrophic and pathogenic lifestyle of Synchytrium endobioticum.</title>
        <authorList>
            <person name="van de Vossenberg B.T.L.H."/>
            <person name="Warris S."/>
            <person name="Nguyen H.D.T."/>
            <person name="van Gent-Pelzer M.P.E."/>
            <person name="Joly D.L."/>
            <person name="van de Geest H.C."/>
            <person name="Bonants P.J.M."/>
            <person name="Smith D.S."/>
            <person name="Levesque C.A."/>
            <person name="van der Lee T.A.J."/>
        </authorList>
    </citation>
    <scope>NUCLEOTIDE SEQUENCE [LARGE SCALE GENOMIC DNA]</scope>
    <source>
        <strain evidence="2 3">CBS 809.83</strain>
    </source>
</reference>
<protein>
    <recommendedName>
        <fullName evidence="1">NrS-1 polymerase-like helicase domain-containing protein</fullName>
    </recommendedName>
</protein>
<dbReference type="Proteomes" id="UP000318582">
    <property type="component" value="Unassembled WGS sequence"/>
</dbReference>
<evidence type="ECO:0000313" key="3">
    <source>
        <dbReference type="Proteomes" id="UP000318582"/>
    </source>
</evidence>
<name>A0A507DNH5_9FUNG</name>
<organism evidence="2 3">
    <name type="scientific">Powellomyces hirtus</name>
    <dbReference type="NCBI Taxonomy" id="109895"/>
    <lineage>
        <taxon>Eukaryota</taxon>
        <taxon>Fungi</taxon>
        <taxon>Fungi incertae sedis</taxon>
        <taxon>Chytridiomycota</taxon>
        <taxon>Chytridiomycota incertae sedis</taxon>
        <taxon>Chytridiomycetes</taxon>
        <taxon>Spizellomycetales</taxon>
        <taxon>Powellomycetaceae</taxon>
        <taxon>Powellomyces</taxon>
    </lineage>
</organism>
<proteinExistence type="predicted"/>
<evidence type="ECO:0000259" key="1">
    <source>
        <dbReference type="Pfam" id="PF19263"/>
    </source>
</evidence>
<accession>A0A507DNH5</accession>
<keyword evidence="3" id="KW-1185">Reference proteome</keyword>
<feature type="domain" description="NrS-1 polymerase-like helicase" evidence="1">
    <location>
        <begin position="2"/>
        <end position="63"/>
    </location>
</feature>
<dbReference type="AlphaFoldDB" id="A0A507DNH5"/>
<dbReference type="InterPro" id="IPR045455">
    <property type="entry name" value="NrS-1_pol-like_helicase"/>
</dbReference>
<evidence type="ECO:0000313" key="2">
    <source>
        <dbReference type="EMBL" id="TPX52795.1"/>
    </source>
</evidence>
<dbReference type="Pfam" id="PF19263">
    <property type="entry name" value="DUF5906"/>
    <property type="match status" value="1"/>
</dbReference>
<comment type="caution">
    <text evidence="2">The sequence shown here is derived from an EMBL/GenBank/DDBJ whole genome shotgun (WGS) entry which is preliminary data.</text>
</comment>
<sequence length="235" mass="27004">MVGDEISWSGGHKVPNKLKSIITQTRRRMEKKGKDAVTVDSFMNVIFLSNNPDPVKVEGDDRRYDVRNVSDKHVGDCTCFKKLGQCLTDEAADYFYTYLMSLDLDDFVIQDVPKTAEKEEMKVYGMKPIELFVEEMPNGDLASQEGYQHTFKDDKGYVEHTETPTVYFNPGQTYQISMDSLFQRFLDFCKDEAGRVDSKMSKRSFSMQIRKLLQIENCSTDRHGGTPITLRVEKV</sequence>